<sequence>MTDPTTAPTAPAAAAGEGAAPAVSSAGERIEIRGSVDLPARREDVVLRTDDGLELVGELALPASAAPVGTLLFLHPLPTAGGFMDSHIVRKASGRLPALADLAVLRFNFRGVSSPRGTSQGSFGDGVDERHDLAAALRLVAGRGLPTPWLVGWSFGTEVLLKHGRDADIAGAILLSPPLHRTSDAELARWRDFPHPLVALVPEHDDFLGPAEAAGRFAIVPNLELVAVEAAKHLWVGEKQTSRVLSEIVQRVNPAALPLPTEWPPAAA</sequence>
<protein>
    <recommendedName>
        <fullName evidence="4">Alpha/beta hydrolase</fullName>
    </recommendedName>
</protein>
<gene>
    <name evidence="2" type="ORF">BJ979_001658</name>
</gene>
<comment type="caution">
    <text evidence="2">The sequence shown here is derived from an EMBL/GenBank/DDBJ whole genome shotgun (WGS) entry which is preliminary data.</text>
</comment>
<dbReference type="EMBL" id="JACBZY010000001">
    <property type="protein sequence ID" value="NYG99032.1"/>
    <property type="molecule type" value="Genomic_DNA"/>
</dbReference>
<organism evidence="2 3">
    <name type="scientific">Schumannella luteola</name>
    <dbReference type="NCBI Taxonomy" id="472059"/>
    <lineage>
        <taxon>Bacteria</taxon>
        <taxon>Bacillati</taxon>
        <taxon>Actinomycetota</taxon>
        <taxon>Actinomycetes</taxon>
        <taxon>Micrococcales</taxon>
        <taxon>Microbacteriaceae</taxon>
        <taxon>Schumannella</taxon>
    </lineage>
</organism>
<dbReference type="AlphaFoldDB" id="A0A852YB11"/>
<dbReference type="InterPro" id="IPR029058">
    <property type="entry name" value="AB_hydrolase_fold"/>
</dbReference>
<evidence type="ECO:0000313" key="2">
    <source>
        <dbReference type="EMBL" id="NYG99032.1"/>
    </source>
</evidence>
<dbReference type="Proteomes" id="UP000553888">
    <property type="component" value="Unassembled WGS sequence"/>
</dbReference>
<dbReference type="PANTHER" id="PTHR42103">
    <property type="entry name" value="ALPHA/BETA-HYDROLASES SUPERFAMILY PROTEIN"/>
    <property type="match status" value="1"/>
</dbReference>
<proteinExistence type="predicted"/>
<evidence type="ECO:0000256" key="1">
    <source>
        <dbReference type="SAM" id="MobiDB-lite"/>
    </source>
</evidence>
<keyword evidence="3" id="KW-1185">Reference proteome</keyword>
<feature type="region of interest" description="Disordered" evidence="1">
    <location>
        <begin position="1"/>
        <end position="26"/>
    </location>
</feature>
<accession>A0A852YB11</accession>
<evidence type="ECO:0008006" key="4">
    <source>
        <dbReference type="Google" id="ProtNLM"/>
    </source>
</evidence>
<evidence type="ECO:0000313" key="3">
    <source>
        <dbReference type="Proteomes" id="UP000553888"/>
    </source>
</evidence>
<name>A0A852YB11_9MICO</name>
<dbReference type="SUPFAM" id="SSF53474">
    <property type="entry name" value="alpha/beta-Hydrolases"/>
    <property type="match status" value="1"/>
</dbReference>
<dbReference type="Gene3D" id="3.40.50.1820">
    <property type="entry name" value="alpha/beta hydrolase"/>
    <property type="match status" value="1"/>
</dbReference>
<reference evidence="2 3" key="1">
    <citation type="submission" date="2020-07" db="EMBL/GenBank/DDBJ databases">
        <title>Sequencing the genomes of 1000 actinobacteria strains.</title>
        <authorList>
            <person name="Klenk H.-P."/>
        </authorList>
    </citation>
    <scope>NUCLEOTIDE SEQUENCE [LARGE SCALE GENOMIC DNA]</scope>
    <source>
        <strain evidence="2 3">DSM 23141</strain>
    </source>
</reference>
<dbReference type="PANTHER" id="PTHR42103:SF2">
    <property type="entry name" value="AB HYDROLASE-1 DOMAIN-CONTAINING PROTEIN"/>
    <property type="match status" value="1"/>
</dbReference>